<reference evidence="2" key="1">
    <citation type="submission" date="2018-05" db="EMBL/GenBank/DDBJ databases">
        <authorList>
            <person name="Lanie J.A."/>
            <person name="Ng W.-L."/>
            <person name="Kazmierczak K.M."/>
            <person name="Andrzejewski T.M."/>
            <person name="Davidsen T.M."/>
            <person name="Wayne K.J."/>
            <person name="Tettelin H."/>
            <person name="Glass J.I."/>
            <person name="Rusch D."/>
            <person name="Podicherti R."/>
            <person name="Tsui H.-C.T."/>
            <person name="Winkler M.E."/>
        </authorList>
    </citation>
    <scope>NUCLEOTIDE SEQUENCE</scope>
</reference>
<protein>
    <submittedName>
        <fullName evidence="2">Uncharacterized protein</fullName>
    </submittedName>
</protein>
<gene>
    <name evidence="2" type="ORF">METZ01_LOCUS344528</name>
</gene>
<feature type="transmembrane region" description="Helical" evidence="1">
    <location>
        <begin position="12"/>
        <end position="33"/>
    </location>
</feature>
<dbReference type="AlphaFoldDB" id="A0A382R1Q1"/>
<sequence length="88" mass="10432">MDFPRPTTTTAAIVVISMCFIYRSISGAGWFSLPPIYTRKTRWEYHWDTGRRGMTPLRFWGETKPRRFGFIKRFNMITPHQKHGCDCD</sequence>
<name>A0A382R1Q1_9ZZZZ</name>
<keyword evidence="1" id="KW-0812">Transmembrane</keyword>
<keyword evidence="1" id="KW-0472">Membrane</keyword>
<dbReference type="EMBL" id="UINC01118503">
    <property type="protein sequence ID" value="SVC91674.1"/>
    <property type="molecule type" value="Genomic_DNA"/>
</dbReference>
<accession>A0A382R1Q1</accession>
<evidence type="ECO:0000313" key="2">
    <source>
        <dbReference type="EMBL" id="SVC91674.1"/>
    </source>
</evidence>
<organism evidence="2">
    <name type="scientific">marine metagenome</name>
    <dbReference type="NCBI Taxonomy" id="408172"/>
    <lineage>
        <taxon>unclassified sequences</taxon>
        <taxon>metagenomes</taxon>
        <taxon>ecological metagenomes</taxon>
    </lineage>
</organism>
<keyword evidence="1" id="KW-1133">Transmembrane helix</keyword>
<proteinExistence type="predicted"/>
<evidence type="ECO:0000256" key="1">
    <source>
        <dbReference type="SAM" id="Phobius"/>
    </source>
</evidence>